<feature type="transmembrane region" description="Helical" evidence="7">
    <location>
        <begin position="474"/>
        <end position="497"/>
    </location>
</feature>
<feature type="region of interest" description="Disordered" evidence="6">
    <location>
        <begin position="307"/>
        <end position="342"/>
    </location>
</feature>
<evidence type="ECO:0000256" key="7">
    <source>
        <dbReference type="SAM" id="Phobius"/>
    </source>
</evidence>
<comment type="caution">
    <text evidence="9">The sequence shown here is derived from an EMBL/GenBank/DDBJ whole genome shotgun (WGS) entry which is preliminary data.</text>
</comment>
<evidence type="ECO:0000256" key="6">
    <source>
        <dbReference type="SAM" id="MobiDB-lite"/>
    </source>
</evidence>
<evidence type="ECO:0000313" key="9">
    <source>
        <dbReference type="EMBL" id="MFC3455783.1"/>
    </source>
</evidence>
<evidence type="ECO:0000256" key="1">
    <source>
        <dbReference type="ARBA" id="ARBA00022679"/>
    </source>
</evidence>
<dbReference type="PANTHER" id="PTHR43289:SF30">
    <property type="entry name" value="NON-SPECIFIC SERINE_THREONINE PROTEIN KINASE"/>
    <property type="match status" value="1"/>
</dbReference>
<dbReference type="InterPro" id="IPR011009">
    <property type="entry name" value="Kinase-like_dom_sf"/>
</dbReference>
<keyword evidence="7" id="KW-1133">Transmembrane helix</keyword>
<keyword evidence="1 9" id="KW-0808">Transferase</keyword>
<feature type="transmembrane region" description="Helical" evidence="7">
    <location>
        <begin position="349"/>
        <end position="368"/>
    </location>
</feature>
<keyword evidence="3 9" id="KW-0418">Kinase</keyword>
<gene>
    <name evidence="9" type="ORF">ACFOSH_40670</name>
</gene>
<dbReference type="EMBL" id="JBHRWK010000103">
    <property type="protein sequence ID" value="MFC3455783.1"/>
    <property type="molecule type" value="Genomic_DNA"/>
</dbReference>
<dbReference type="GO" id="GO:0004674">
    <property type="term" value="F:protein serine/threonine kinase activity"/>
    <property type="evidence" value="ECO:0007669"/>
    <property type="project" value="UniProtKB-EC"/>
</dbReference>
<keyword evidence="7" id="KW-0472">Membrane</keyword>
<feature type="domain" description="Protein kinase" evidence="8">
    <location>
        <begin position="14"/>
        <end position="281"/>
    </location>
</feature>
<feature type="transmembrane region" description="Helical" evidence="7">
    <location>
        <begin position="509"/>
        <end position="531"/>
    </location>
</feature>
<name>A0ABV7P9K0_9PSEU</name>
<sequence length="565" mass="58974">MSAPAEVVAALPRYEIGAAIGQGGMGVVFAGVHRSLRRDVAIKQLPWDVLNHAVSSELFDREARVLASLDHPHIVPVYDYVRTGREHLLVMERLDGGTVHSRFQSGGVGAEQACAIGLAMLAGLHAAHEAGVLHLDVKPKNLLFTTQGVMKVADFGIAKVISEGATLVTHGGEVLGTPAYIAPEQALGNALSPAADVYSAGTVLYELLSRKLPFDNTRGAISMMRQHMFTDPRPIDGVPSPVAAVVMRSLARELDSRYRDAETFAADLASAATAVYGQGWLERSRVPVRHLAPRVISALSTPVAAPVPVPAGDGPTRPVHRPAPDPTLSATRATFEPESQTTGGSNAVLWFRLAAAVAAITLVALALLTPERLPHEATTLKIDGAAASSTPVDLSKTFAVTGEGNPQRLTLDLSAAGIPLGSASGVPKPDGDGFRADLRFPGLTRWIVGGAVTATVTADGVPQTFTVVTRQHPLASALGAGSLILALFALAYLESGLRTLRNGHRRRGALVGGPVLGLLFGATAWLCVSALRVHEPSVLFGVGCSIAGAVATGFVVAAVQARRTR</sequence>
<keyword evidence="4 5" id="KW-0067">ATP-binding</keyword>
<dbReference type="Gene3D" id="1.10.510.10">
    <property type="entry name" value="Transferase(Phosphotransferase) domain 1"/>
    <property type="match status" value="1"/>
</dbReference>
<evidence type="ECO:0000256" key="3">
    <source>
        <dbReference type="ARBA" id="ARBA00022777"/>
    </source>
</evidence>
<dbReference type="InterPro" id="IPR008271">
    <property type="entry name" value="Ser/Thr_kinase_AS"/>
</dbReference>
<accession>A0ABV7P9K0</accession>
<feature type="compositionally biased region" description="Polar residues" evidence="6">
    <location>
        <begin position="328"/>
        <end position="342"/>
    </location>
</feature>
<evidence type="ECO:0000256" key="5">
    <source>
        <dbReference type="PROSITE-ProRule" id="PRU10141"/>
    </source>
</evidence>
<dbReference type="PROSITE" id="PS00107">
    <property type="entry name" value="PROTEIN_KINASE_ATP"/>
    <property type="match status" value="1"/>
</dbReference>
<reference evidence="10" key="1">
    <citation type="journal article" date="2019" name="Int. J. Syst. Evol. Microbiol.">
        <title>The Global Catalogue of Microorganisms (GCM) 10K type strain sequencing project: providing services to taxonomists for standard genome sequencing and annotation.</title>
        <authorList>
            <consortium name="The Broad Institute Genomics Platform"/>
            <consortium name="The Broad Institute Genome Sequencing Center for Infectious Disease"/>
            <person name="Wu L."/>
            <person name="Ma J."/>
        </authorList>
    </citation>
    <scope>NUCLEOTIDE SEQUENCE [LARGE SCALE GENOMIC DNA]</scope>
    <source>
        <strain evidence="10">CGMCC 4.7676</strain>
    </source>
</reference>
<evidence type="ECO:0000259" key="8">
    <source>
        <dbReference type="PROSITE" id="PS50011"/>
    </source>
</evidence>
<dbReference type="InterPro" id="IPR017441">
    <property type="entry name" value="Protein_kinase_ATP_BS"/>
</dbReference>
<dbReference type="Proteomes" id="UP001595645">
    <property type="component" value="Unassembled WGS sequence"/>
</dbReference>
<evidence type="ECO:0000313" key="10">
    <source>
        <dbReference type="Proteomes" id="UP001595645"/>
    </source>
</evidence>
<feature type="transmembrane region" description="Helical" evidence="7">
    <location>
        <begin position="537"/>
        <end position="559"/>
    </location>
</feature>
<dbReference type="CDD" id="cd14014">
    <property type="entry name" value="STKc_PknB_like"/>
    <property type="match status" value="1"/>
</dbReference>
<dbReference type="EC" id="2.7.11.1" evidence="9"/>
<dbReference type="PROSITE" id="PS00108">
    <property type="entry name" value="PROTEIN_KINASE_ST"/>
    <property type="match status" value="1"/>
</dbReference>
<dbReference type="Gene3D" id="3.30.200.20">
    <property type="entry name" value="Phosphorylase Kinase, domain 1"/>
    <property type="match status" value="1"/>
</dbReference>
<feature type="binding site" evidence="5">
    <location>
        <position position="43"/>
    </location>
    <ligand>
        <name>ATP</name>
        <dbReference type="ChEBI" id="CHEBI:30616"/>
    </ligand>
</feature>
<dbReference type="SUPFAM" id="SSF56112">
    <property type="entry name" value="Protein kinase-like (PK-like)"/>
    <property type="match status" value="1"/>
</dbReference>
<organism evidence="9 10">
    <name type="scientific">Amycolatopsis speibonae</name>
    <dbReference type="NCBI Taxonomy" id="1450224"/>
    <lineage>
        <taxon>Bacteria</taxon>
        <taxon>Bacillati</taxon>
        <taxon>Actinomycetota</taxon>
        <taxon>Actinomycetes</taxon>
        <taxon>Pseudonocardiales</taxon>
        <taxon>Pseudonocardiaceae</taxon>
        <taxon>Amycolatopsis</taxon>
    </lineage>
</organism>
<dbReference type="RefSeq" id="WP_378246550.1">
    <property type="nucleotide sequence ID" value="NZ_JBHRWK010000103.1"/>
</dbReference>
<dbReference type="SMART" id="SM00220">
    <property type="entry name" value="S_TKc"/>
    <property type="match status" value="1"/>
</dbReference>
<evidence type="ECO:0000256" key="2">
    <source>
        <dbReference type="ARBA" id="ARBA00022741"/>
    </source>
</evidence>
<dbReference type="PROSITE" id="PS50011">
    <property type="entry name" value="PROTEIN_KINASE_DOM"/>
    <property type="match status" value="1"/>
</dbReference>
<dbReference type="PANTHER" id="PTHR43289">
    <property type="entry name" value="MITOGEN-ACTIVATED PROTEIN KINASE KINASE KINASE 20-RELATED"/>
    <property type="match status" value="1"/>
</dbReference>
<keyword evidence="7" id="KW-0812">Transmembrane</keyword>
<evidence type="ECO:0000256" key="4">
    <source>
        <dbReference type="ARBA" id="ARBA00022840"/>
    </source>
</evidence>
<dbReference type="InterPro" id="IPR000719">
    <property type="entry name" value="Prot_kinase_dom"/>
</dbReference>
<proteinExistence type="predicted"/>
<keyword evidence="10" id="KW-1185">Reference proteome</keyword>
<dbReference type="Pfam" id="PF00069">
    <property type="entry name" value="Pkinase"/>
    <property type="match status" value="1"/>
</dbReference>
<keyword evidence="2 5" id="KW-0547">Nucleotide-binding</keyword>
<protein>
    <submittedName>
        <fullName evidence="9">Serine/threonine-protein kinase</fullName>
        <ecNumber evidence="9">2.7.11.1</ecNumber>
    </submittedName>
</protein>